<reference evidence="2" key="1">
    <citation type="submission" date="2015-01" db="EMBL/GenBank/DDBJ databases">
        <authorList>
            <person name="Aksoy S."/>
            <person name="Warren W."/>
            <person name="Wilson R.K."/>
        </authorList>
    </citation>
    <scope>NUCLEOTIDE SEQUENCE [LARGE SCALE GENOMIC DNA]</scope>
    <source>
        <strain evidence="2">IAEA</strain>
    </source>
</reference>
<organism evidence="1 2">
    <name type="scientific">Glossina palpalis gambiensis</name>
    <dbReference type="NCBI Taxonomy" id="67801"/>
    <lineage>
        <taxon>Eukaryota</taxon>
        <taxon>Metazoa</taxon>
        <taxon>Ecdysozoa</taxon>
        <taxon>Arthropoda</taxon>
        <taxon>Hexapoda</taxon>
        <taxon>Insecta</taxon>
        <taxon>Pterygota</taxon>
        <taxon>Neoptera</taxon>
        <taxon>Endopterygota</taxon>
        <taxon>Diptera</taxon>
        <taxon>Brachycera</taxon>
        <taxon>Muscomorpha</taxon>
        <taxon>Hippoboscoidea</taxon>
        <taxon>Glossinidae</taxon>
        <taxon>Glossina</taxon>
    </lineage>
</organism>
<dbReference type="EnsemblMetazoa" id="GPPI025674-RA">
    <property type="protein sequence ID" value="GPPI025674-PA"/>
    <property type="gene ID" value="GPPI025674"/>
</dbReference>
<accession>A0A1B0BCG3</accession>
<dbReference type="Proteomes" id="UP000092460">
    <property type="component" value="Unassembled WGS sequence"/>
</dbReference>
<evidence type="ECO:0000313" key="2">
    <source>
        <dbReference type="Proteomes" id="UP000092460"/>
    </source>
</evidence>
<name>A0A1B0BCG3_9MUSC</name>
<protein>
    <submittedName>
        <fullName evidence="1">Uncharacterized protein</fullName>
    </submittedName>
</protein>
<sequence>MDILGGEVRSRIYINEHLPLLCRKLNSLCSKLKKNGKINKVKTFNKDLPKVSVTANDGAVISYELYTLLNRTIVMEASLERSDVFSCSRAAYLGKMQEETVTTSTAEPLH</sequence>
<keyword evidence="2" id="KW-1185">Reference proteome</keyword>
<dbReference type="AlphaFoldDB" id="A0A1B0BCG3"/>
<proteinExistence type="predicted"/>
<dbReference type="VEuPathDB" id="VectorBase:GPPI025674"/>
<reference evidence="1" key="2">
    <citation type="submission" date="2020-05" db="UniProtKB">
        <authorList>
            <consortium name="EnsemblMetazoa"/>
        </authorList>
    </citation>
    <scope>IDENTIFICATION</scope>
    <source>
        <strain evidence="1">IAEA</strain>
    </source>
</reference>
<evidence type="ECO:0000313" key="1">
    <source>
        <dbReference type="EnsemblMetazoa" id="GPPI025674-PA"/>
    </source>
</evidence>
<dbReference type="EMBL" id="JXJN01011989">
    <property type="status" value="NOT_ANNOTATED_CDS"/>
    <property type="molecule type" value="Genomic_DNA"/>
</dbReference>